<name>A0ABT8RBI1_9BACT</name>
<keyword evidence="1" id="KW-0812">Transmembrane</keyword>
<accession>A0ABT8RBI1</accession>
<evidence type="ECO:0000313" key="2">
    <source>
        <dbReference type="EMBL" id="MDO1449359.1"/>
    </source>
</evidence>
<keyword evidence="3" id="KW-1185">Reference proteome</keyword>
<feature type="transmembrane region" description="Helical" evidence="1">
    <location>
        <begin position="47"/>
        <end position="65"/>
    </location>
</feature>
<organism evidence="2 3">
    <name type="scientific">Rhodocytophaga aerolata</name>
    <dbReference type="NCBI Taxonomy" id="455078"/>
    <lineage>
        <taxon>Bacteria</taxon>
        <taxon>Pseudomonadati</taxon>
        <taxon>Bacteroidota</taxon>
        <taxon>Cytophagia</taxon>
        <taxon>Cytophagales</taxon>
        <taxon>Rhodocytophagaceae</taxon>
        <taxon>Rhodocytophaga</taxon>
    </lineage>
</organism>
<gene>
    <name evidence="2" type="ORF">Q0590_23995</name>
</gene>
<evidence type="ECO:0000313" key="3">
    <source>
        <dbReference type="Proteomes" id="UP001168528"/>
    </source>
</evidence>
<dbReference type="RefSeq" id="WP_302040160.1">
    <property type="nucleotide sequence ID" value="NZ_JAUKPO010000018.1"/>
</dbReference>
<keyword evidence="1" id="KW-1133">Transmembrane helix</keyword>
<sequence>MNAKQFFKIRLYITALLAISIWTLLAWNHFHGGIPSHHILADEELPAFSNGWGALLLPMLTWFLLYRIHKSVFGSKPGASQPPKILLNKLYGFTASLVFGILLSVFFTLAYTQLCGYMLLGLLPLGIFFPIYRPEYLLGFVLGMTFTFGAVLPTGIGIIIGMLAFGLFVSLRYIIHFLRLKSA</sequence>
<evidence type="ECO:0008006" key="4">
    <source>
        <dbReference type="Google" id="ProtNLM"/>
    </source>
</evidence>
<feature type="transmembrane region" description="Helical" evidence="1">
    <location>
        <begin position="158"/>
        <end position="175"/>
    </location>
</feature>
<dbReference type="Proteomes" id="UP001168528">
    <property type="component" value="Unassembled WGS sequence"/>
</dbReference>
<feature type="transmembrane region" description="Helical" evidence="1">
    <location>
        <begin position="9"/>
        <end position="27"/>
    </location>
</feature>
<dbReference type="EMBL" id="JAUKPO010000018">
    <property type="protein sequence ID" value="MDO1449359.1"/>
    <property type="molecule type" value="Genomic_DNA"/>
</dbReference>
<reference evidence="2" key="1">
    <citation type="submission" date="2023-07" db="EMBL/GenBank/DDBJ databases">
        <title>The genome sequence of Rhodocytophaga aerolata KACC 12507.</title>
        <authorList>
            <person name="Zhang X."/>
        </authorList>
    </citation>
    <scope>NUCLEOTIDE SEQUENCE</scope>
    <source>
        <strain evidence="2">KACC 12507</strain>
    </source>
</reference>
<protein>
    <recommendedName>
        <fullName evidence="4">Tripartite tricarboxylate transporter TctB family protein</fullName>
    </recommendedName>
</protein>
<keyword evidence="1" id="KW-0472">Membrane</keyword>
<evidence type="ECO:0000256" key="1">
    <source>
        <dbReference type="SAM" id="Phobius"/>
    </source>
</evidence>
<comment type="caution">
    <text evidence="2">The sequence shown here is derived from an EMBL/GenBank/DDBJ whole genome shotgun (WGS) entry which is preliminary data.</text>
</comment>
<proteinExistence type="predicted"/>
<feature type="transmembrane region" description="Helical" evidence="1">
    <location>
        <begin position="86"/>
        <end position="105"/>
    </location>
</feature>